<proteinExistence type="predicted"/>
<feature type="region of interest" description="Disordered" evidence="1">
    <location>
        <begin position="34"/>
        <end position="78"/>
    </location>
</feature>
<sequence>MDADAKTLGAAMTAKIARAENQLLGGRRYYGMHRKTITYPARSRRRSAPDGDAESHVDPESESRSLSNPVGGSSPSAV</sequence>
<comment type="caution">
    <text evidence="2">The sequence shown here is derived from an EMBL/GenBank/DDBJ whole genome shotgun (WGS) entry which is preliminary data.</text>
</comment>
<evidence type="ECO:0000313" key="3">
    <source>
        <dbReference type="Proteomes" id="UP000184267"/>
    </source>
</evidence>
<protein>
    <submittedName>
        <fullName evidence="2">Uncharacterized protein</fullName>
    </submittedName>
</protein>
<feature type="compositionally biased region" description="Polar residues" evidence="1">
    <location>
        <begin position="64"/>
        <end position="78"/>
    </location>
</feature>
<organism evidence="2 3">
    <name type="scientific">Trametes pubescens</name>
    <name type="common">White-rot fungus</name>
    <dbReference type="NCBI Taxonomy" id="154538"/>
    <lineage>
        <taxon>Eukaryota</taxon>
        <taxon>Fungi</taxon>
        <taxon>Dikarya</taxon>
        <taxon>Basidiomycota</taxon>
        <taxon>Agaricomycotina</taxon>
        <taxon>Agaricomycetes</taxon>
        <taxon>Polyporales</taxon>
        <taxon>Polyporaceae</taxon>
        <taxon>Trametes</taxon>
    </lineage>
</organism>
<gene>
    <name evidence="2" type="ORF">TRAPUB_9902</name>
</gene>
<dbReference type="EMBL" id="MNAD01000396">
    <property type="protein sequence ID" value="OJT13548.1"/>
    <property type="molecule type" value="Genomic_DNA"/>
</dbReference>
<feature type="compositionally biased region" description="Basic residues" evidence="1">
    <location>
        <begin position="34"/>
        <end position="46"/>
    </location>
</feature>
<keyword evidence="3" id="KW-1185">Reference proteome</keyword>
<name>A0A1M2W123_TRAPU</name>
<accession>A0A1M2W123</accession>
<dbReference type="AlphaFoldDB" id="A0A1M2W123"/>
<evidence type="ECO:0000313" key="2">
    <source>
        <dbReference type="EMBL" id="OJT13548.1"/>
    </source>
</evidence>
<dbReference type="Proteomes" id="UP000184267">
    <property type="component" value="Unassembled WGS sequence"/>
</dbReference>
<feature type="compositionally biased region" description="Basic and acidic residues" evidence="1">
    <location>
        <begin position="47"/>
        <end position="63"/>
    </location>
</feature>
<evidence type="ECO:0000256" key="1">
    <source>
        <dbReference type="SAM" id="MobiDB-lite"/>
    </source>
</evidence>
<reference evidence="2 3" key="1">
    <citation type="submission" date="2016-10" db="EMBL/GenBank/DDBJ databases">
        <title>Genome sequence of the basidiomycete white-rot fungus Trametes pubescens.</title>
        <authorList>
            <person name="Makela M.R."/>
            <person name="Granchi Z."/>
            <person name="Peng M."/>
            <person name="De Vries R.P."/>
            <person name="Grigoriev I."/>
            <person name="Riley R."/>
            <person name="Hilden K."/>
        </authorList>
    </citation>
    <scope>NUCLEOTIDE SEQUENCE [LARGE SCALE GENOMIC DNA]</scope>
    <source>
        <strain evidence="2 3">FBCC735</strain>
    </source>
</reference>